<dbReference type="Proteomes" id="UP001438707">
    <property type="component" value="Unassembled WGS sequence"/>
</dbReference>
<feature type="region of interest" description="Disordered" evidence="1">
    <location>
        <begin position="622"/>
        <end position="660"/>
    </location>
</feature>
<accession>A0AAW1S600</accession>
<feature type="region of interest" description="Disordered" evidence="1">
    <location>
        <begin position="883"/>
        <end position="951"/>
    </location>
</feature>
<feature type="compositionally biased region" description="Low complexity" evidence="1">
    <location>
        <begin position="1375"/>
        <end position="1387"/>
    </location>
</feature>
<gene>
    <name evidence="2" type="ORF">WJX74_002812</name>
</gene>
<feature type="region of interest" description="Disordered" evidence="1">
    <location>
        <begin position="776"/>
        <end position="804"/>
    </location>
</feature>
<feature type="compositionally biased region" description="Polar residues" evidence="1">
    <location>
        <begin position="1167"/>
        <end position="1176"/>
    </location>
</feature>
<feature type="compositionally biased region" description="Basic and acidic residues" evidence="1">
    <location>
        <begin position="700"/>
        <end position="713"/>
    </location>
</feature>
<feature type="compositionally biased region" description="Low complexity" evidence="1">
    <location>
        <begin position="899"/>
        <end position="927"/>
    </location>
</feature>
<feature type="region of interest" description="Disordered" evidence="1">
    <location>
        <begin position="676"/>
        <end position="713"/>
    </location>
</feature>
<evidence type="ECO:0000256" key="1">
    <source>
        <dbReference type="SAM" id="MobiDB-lite"/>
    </source>
</evidence>
<feature type="region of interest" description="Disordered" evidence="1">
    <location>
        <begin position="1042"/>
        <end position="1183"/>
    </location>
</feature>
<proteinExistence type="predicted"/>
<feature type="region of interest" description="Disordered" evidence="1">
    <location>
        <begin position="1236"/>
        <end position="1279"/>
    </location>
</feature>
<feature type="compositionally biased region" description="Polar residues" evidence="1">
    <location>
        <begin position="1243"/>
        <end position="1273"/>
    </location>
</feature>
<organism evidence="2 3">
    <name type="scientific">Apatococcus lobatus</name>
    <dbReference type="NCBI Taxonomy" id="904363"/>
    <lineage>
        <taxon>Eukaryota</taxon>
        <taxon>Viridiplantae</taxon>
        <taxon>Chlorophyta</taxon>
        <taxon>core chlorophytes</taxon>
        <taxon>Trebouxiophyceae</taxon>
        <taxon>Chlorellales</taxon>
        <taxon>Chlorellaceae</taxon>
        <taxon>Apatococcus</taxon>
    </lineage>
</organism>
<evidence type="ECO:0000313" key="3">
    <source>
        <dbReference type="Proteomes" id="UP001438707"/>
    </source>
</evidence>
<feature type="region of interest" description="Disordered" evidence="1">
    <location>
        <begin position="88"/>
        <end position="109"/>
    </location>
</feature>
<feature type="region of interest" description="Disordered" evidence="1">
    <location>
        <begin position="1688"/>
        <end position="1729"/>
    </location>
</feature>
<dbReference type="EMBL" id="JALJOS010000003">
    <property type="protein sequence ID" value="KAK9841265.1"/>
    <property type="molecule type" value="Genomic_DNA"/>
</dbReference>
<feature type="region of interest" description="Disordered" evidence="1">
    <location>
        <begin position="1371"/>
        <end position="1431"/>
    </location>
</feature>
<reference evidence="2 3" key="1">
    <citation type="journal article" date="2024" name="Nat. Commun.">
        <title>Phylogenomics reveals the evolutionary origins of lichenization in chlorophyte algae.</title>
        <authorList>
            <person name="Puginier C."/>
            <person name="Libourel C."/>
            <person name="Otte J."/>
            <person name="Skaloud P."/>
            <person name="Haon M."/>
            <person name="Grisel S."/>
            <person name="Petersen M."/>
            <person name="Berrin J.G."/>
            <person name="Delaux P.M."/>
            <person name="Dal Grande F."/>
            <person name="Keller J."/>
        </authorList>
    </citation>
    <scope>NUCLEOTIDE SEQUENCE [LARGE SCALE GENOMIC DNA]</scope>
    <source>
        <strain evidence="2 3">SAG 2145</strain>
    </source>
</reference>
<feature type="compositionally biased region" description="Polar residues" evidence="1">
    <location>
        <begin position="1091"/>
        <end position="1100"/>
    </location>
</feature>
<feature type="region of interest" description="Disordered" evidence="1">
    <location>
        <begin position="1205"/>
        <end position="1224"/>
    </location>
</feature>
<feature type="compositionally biased region" description="Polar residues" evidence="1">
    <location>
        <begin position="647"/>
        <end position="658"/>
    </location>
</feature>
<evidence type="ECO:0000313" key="2">
    <source>
        <dbReference type="EMBL" id="KAK9841265.1"/>
    </source>
</evidence>
<feature type="region of interest" description="Disordered" evidence="1">
    <location>
        <begin position="1316"/>
        <end position="1340"/>
    </location>
</feature>
<feature type="compositionally biased region" description="Polar residues" evidence="1">
    <location>
        <begin position="1328"/>
        <end position="1340"/>
    </location>
</feature>
<feature type="compositionally biased region" description="Polar residues" evidence="1">
    <location>
        <begin position="1114"/>
        <end position="1123"/>
    </location>
</feature>
<sequence length="2159" mass="227898">MGSASVQIEAEVLHVDLDLKVGGGSAQWNIDIDMIADWDLPLTGRPCLEGLHDSQQDADALKAPSLLSIGPQQYSSYAAMQHKTCQPSKRFSQAPRLSSRHSPADQMHKSGSALDRLAAGVFRQPSSDAACSTSRVRSPSAGCPVSPASPLDCLVARTSCTVPRASQHDPPCSHMGRSWQEAVDVQDSCRACWPVEASMSRGLCTQQPCSSHAQESKRPSMAGAGNTLQGIQAILSGPQVKGVSSAGQESLHSAPFPDAHCQGLQDEPMAWLNDRPELVGRTCTTKGSVFDRVQAILADAPVPAPKPAMHQGAACEPQADQSIPAMPPCSTCDGEVKPEHASFTSHLGPYQLPEADPQGLQSQNEYLYNMWNGHPAEQGLPAIQHQQPSPVDHVSWATQAAANNSPDTSQQLPDAEAPIKQAAHNTLQGADLAAQSSVGAAAVLPLVHGFQSMAGLPMQPVSNASIDELCGTRSELSDSRTVGLVMQANAANLHDTPGDAGREKPAFQTPPGPLMQITLRGAEHQEPLAGVLCKEDTPEAESLLRSPDPEPSRALLGEADNPEVATAVLLPVAESGQENSKASSFISNWQQHDCYAVSEEHSSSPDGYLDLANCAAGKGMQQLGLQQQQPSHLKLSSQDHSKLIRSGHSSAPQQNDTSCMMECSGLSFDRQTSSISKNVGKSSHDPNEEQQAPFPSFSKDQPKHENAGSHHPTEQVTATCQGHLNEDSGARDTAITFPAGSASHARWSQAKQAVSLMTVNASYLACSERIDNTVAPAEPHEPAKQREKVAARPDGHQHHRTGTDMPARLDEHLHRSLSSPRGYLSAFWPSLPEAPIQMPSMNLEPGPLMSSDLPHQALLQPLHLSTLSTQHDKGDGSQVTIAGEQQCRSNRSTSIDGCSGIASSRSSKPSAASSSANNAGAHAASRSKPARLCRSHSRESRDADPGLNQRHEARNKARVWLGAESGSEQHTLYSNEDALTALHSSEDVGSPRSGQLETQSKQDEAEAVAGTAETSSADNKASSCQPERVNCCGQGLESLAVPALTPSSNQNKDPHIQHTVLSDDNDTPGSEAMPRQPTSTEDAEDVLCSSHAPSQQGSSHQAEHQAEQLCRASDSFSLKSETQPAHRHASNVDQQRDGQQVAHEGEQASSTTDVSSKGHPQPARLSIGSSEASGLPQSRRASDVAYMKDMSPRMVNMMEVGLASSSSTDAEAGSTAPAGQIEGIRDRLVGLDSEAFSPRTDKSQPAAQITSPPELASSIQPGPTATSEQNASLTDDEEQLSQDLVELAQPSHLTYHDIPQSICSSLMKVDVNDVLDQPDAEQPRRTPSKQGRQTSSSSCDAATVGKLSQLLQQIGIGTTPVIQLVREATVDQLGSSSSAPAPSSTSTEMGRPKSQSSKVLPQSGIGDDAPNLRFASSHSRHAQAKMGSDVVADDAQGADADALPESRIASSVSPEMVLGTISGAADSKLAPTCRPQHMLQDQNDLVDDSSMHASATVPSTVHLLSQPHVQARISATPSVSDNGLQQPLDQQCSNESCSPLAQQPAFITSQNQHRKTKDSAMSGSAIASLLVRIDKLAGGDAAAASDLGSDSRATAISFGPGGQGGSKPDARGTQLHPSSSSIACPEDPMPACRPSSLLPEASLSSTAWDSPQKGHAPGTPSAWATIHKHEVKLAERPEVTDAAQPAGAMALPDSRVNSSLDTDSSSLRCGTDNGKAAAESAREQRVPCTSGFPPQLSNILIGPSQQPAASSLLEPLPTSYNEQATSLDMANQPETYNMQESCLRQLQSCKAPSCAGLITRAAPESGCRAGSSQPCITITHCWQPGLPKVELQSFHADGRDVDNLNCKDMHVGSGLHDAAHTAVRYPASTPRAALDTDVQTQEPPLLHGLDAWMQSNQDLMTHLQLLSATSSSEATSANAAASASDVADGSGYTGFNPALGSTLRGSLRTAAGSFGGMPQLLDLADWMHSQQTLPSRLQNLGNRKPSQSCGTPVAACSLPEMPGASSVCLQQASLLPQESHALMAASTKPILQASSQQDWRWLISDLQFTQQALLAWARLQAPPGCMPAGPCQHMASVEEVAVLDLSCGPMPWRKPSQAQRCGVDTACIAACVAVGFMGLHICRPSLGALLVMPGCWLELMGHTERPLHLRRWHAGMIPR</sequence>
<feature type="compositionally biased region" description="Polar residues" evidence="1">
    <location>
        <begin position="1012"/>
        <end position="1025"/>
    </location>
</feature>
<feature type="compositionally biased region" description="Polar residues" evidence="1">
    <location>
        <begin position="886"/>
        <end position="896"/>
    </location>
</feature>
<feature type="region of interest" description="Disordered" evidence="1">
    <location>
        <begin position="985"/>
        <end position="1028"/>
    </location>
</feature>
<feature type="region of interest" description="Disordered" evidence="1">
    <location>
        <begin position="1594"/>
        <end position="1637"/>
    </location>
</feature>
<keyword evidence="3" id="KW-1185">Reference proteome</keyword>
<feature type="compositionally biased region" description="Basic and acidic residues" evidence="1">
    <location>
        <begin position="778"/>
        <end position="796"/>
    </location>
</feature>
<name>A0AAW1S600_9CHLO</name>
<protein>
    <submittedName>
        <fullName evidence="2">Uncharacterized protein</fullName>
    </submittedName>
</protein>
<comment type="caution">
    <text evidence="2">The sequence shown here is derived from an EMBL/GenBank/DDBJ whole genome shotgun (WGS) entry which is preliminary data.</text>
</comment>
<feature type="region of interest" description="Disordered" evidence="1">
    <location>
        <begin position="537"/>
        <end position="556"/>
    </location>
</feature>
<feature type="compositionally biased region" description="Basic and acidic residues" evidence="1">
    <location>
        <begin position="936"/>
        <end position="951"/>
    </location>
</feature>
<feature type="region of interest" description="Disordered" evidence="1">
    <location>
        <begin position="1642"/>
        <end position="1661"/>
    </location>
</feature>
<feature type="compositionally biased region" description="Polar residues" evidence="1">
    <location>
        <begin position="1695"/>
        <end position="1708"/>
    </location>
</feature>